<evidence type="ECO:0000256" key="13">
    <source>
        <dbReference type="SAM" id="Phobius"/>
    </source>
</evidence>
<dbReference type="InterPro" id="IPR006593">
    <property type="entry name" value="Cyt_b561/ferric_Rdtase_TM"/>
</dbReference>
<evidence type="ECO:0000256" key="9">
    <source>
        <dbReference type="ARBA" id="ARBA00023136"/>
    </source>
</evidence>
<evidence type="ECO:0000256" key="11">
    <source>
        <dbReference type="PIRNR" id="PIRNR037471"/>
    </source>
</evidence>
<feature type="binding site" description="axial binding residue" evidence="12">
    <location>
        <position position="209"/>
    </location>
    <ligand>
        <name>heme b</name>
        <dbReference type="ChEBI" id="CHEBI:60344"/>
        <label>1</label>
    </ligand>
    <ligandPart>
        <name>Fe</name>
        <dbReference type="ChEBI" id="CHEBI:18248"/>
    </ligandPart>
</feature>
<name>A0A059AWD0_EUCGR</name>
<dbReference type="PROSITE" id="PS50939">
    <property type="entry name" value="CYTOCHROME_B561"/>
    <property type="match status" value="1"/>
</dbReference>
<comment type="cofactor">
    <cofactor evidence="11">
        <name>heme b</name>
        <dbReference type="ChEBI" id="CHEBI:60344"/>
    </cofactor>
    <text evidence="11">Binds 2 heme b groups non-covalently.</text>
</comment>
<feature type="transmembrane region" description="Helical" evidence="13">
    <location>
        <begin position="240"/>
        <end position="260"/>
    </location>
</feature>
<evidence type="ECO:0000256" key="4">
    <source>
        <dbReference type="ARBA" id="ARBA00022692"/>
    </source>
</evidence>
<dbReference type="Gene3D" id="1.20.120.1770">
    <property type="match status" value="1"/>
</dbReference>
<keyword evidence="3" id="KW-0349">Heme</keyword>
<sequence length="394" mass="43982">MASLIPSLTLSLLILLLNFRLIQSLQCSSQKFSGNRYYQHCTDLPHLSAYLHWNYNPAESSINIAFLAPPARPDGWVAWGINPNGSGMIGAQALIAHKEANGSMAVRTFKLVSYKKVEEGEIAYKVSKVEAEYKNGVVTMFATVRLPKETVVLSQVWQVGSSVVDGMPVMHELGAANLNSKGKLDLPQGQSSSNSGENSNLQRKRVRIHGLLNAISWGILFPVGAIIARYLRSLRFADPFWFYLHVICQFSSYVIGVTGWAIGLDLGAKSKGIEYTSHRIIGIVLFCIATLQMFAFFLRPKKDHKYRVYWNVYHHGIGYAIIVLGIINVFKGLEMLRPAKAWKLGYVLFLSGLGAITLCLETITWALVLKKKFHKSKKPYNGFDRSEKQQPLAS</sequence>
<keyword evidence="12" id="KW-0408">Iron</keyword>
<proteinExistence type="predicted"/>
<evidence type="ECO:0000256" key="3">
    <source>
        <dbReference type="ARBA" id="ARBA00022617"/>
    </source>
</evidence>
<dbReference type="FunFam" id="1.20.120.1770:FF:000007">
    <property type="entry name" value="Cytochrome b561 and DOMON domain-containing protein"/>
    <property type="match status" value="1"/>
</dbReference>
<feature type="domain" description="Cytochrome b561" evidence="16">
    <location>
        <begin position="167"/>
        <end position="369"/>
    </location>
</feature>
<dbReference type="GO" id="GO:0046872">
    <property type="term" value="F:metal ion binding"/>
    <property type="evidence" value="ECO:0007669"/>
    <property type="project" value="UniProtKB-KW"/>
</dbReference>
<dbReference type="InterPro" id="IPR017214">
    <property type="entry name" value="UCP037471"/>
</dbReference>
<dbReference type="AlphaFoldDB" id="A0A059AWD0"/>
<comment type="subcellular location">
    <subcellularLocation>
        <location evidence="1">Membrane</location>
        <topology evidence="1">Multi-pass membrane protein</topology>
    </subcellularLocation>
</comment>
<evidence type="ECO:0000256" key="6">
    <source>
        <dbReference type="ARBA" id="ARBA00022729"/>
    </source>
</evidence>
<feature type="transmembrane region" description="Helical" evidence="13">
    <location>
        <begin position="208"/>
        <end position="228"/>
    </location>
</feature>
<feature type="binding site" description="axial binding residue" evidence="12">
    <location>
        <position position="314"/>
    </location>
    <ligand>
        <name>heme b</name>
        <dbReference type="ChEBI" id="CHEBI:60344"/>
        <label>1</label>
    </ligand>
    <ligandPart>
        <name>Fe</name>
        <dbReference type="ChEBI" id="CHEBI:18248"/>
    </ligandPart>
</feature>
<dbReference type="CDD" id="cd09629">
    <property type="entry name" value="DOMON_CIL1_like"/>
    <property type="match status" value="1"/>
</dbReference>
<protein>
    <recommendedName>
        <fullName evidence="11">Cytochrome b561 and DOMON domain-containing protein</fullName>
    </recommendedName>
</protein>
<reference evidence="17" key="1">
    <citation type="submission" date="2013-07" db="EMBL/GenBank/DDBJ databases">
        <title>The genome of Eucalyptus grandis.</title>
        <authorList>
            <person name="Schmutz J."/>
            <person name="Hayes R."/>
            <person name="Myburg A."/>
            <person name="Tuskan G."/>
            <person name="Grattapaglia D."/>
            <person name="Rokhsar D.S."/>
        </authorList>
    </citation>
    <scope>NUCLEOTIDE SEQUENCE</scope>
    <source>
        <tissue evidence="17">Leaf extractions</tissue>
    </source>
</reference>
<dbReference type="OMA" id="NCYIHWT"/>
<evidence type="ECO:0000256" key="8">
    <source>
        <dbReference type="ARBA" id="ARBA00022989"/>
    </source>
</evidence>
<dbReference type="Gramene" id="KCW57750">
    <property type="protein sequence ID" value="KCW57750"/>
    <property type="gene ID" value="EUGRSUZ_H00499"/>
</dbReference>
<feature type="binding site" description="axial binding residue" evidence="12">
    <location>
        <position position="245"/>
    </location>
    <ligand>
        <name>heme b</name>
        <dbReference type="ChEBI" id="CHEBI:60344"/>
        <label>1</label>
    </ligand>
    <ligandPart>
        <name>Fe</name>
        <dbReference type="ChEBI" id="CHEBI:18248"/>
    </ligandPart>
</feature>
<dbReference type="Pfam" id="PF04526">
    <property type="entry name" value="DUF568"/>
    <property type="match status" value="1"/>
</dbReference>
<evidence type="ECO:0000256" key="14">
    <source>
        <dbReference type="SAM" id="SignalP"/>
    </source>
</evidence>
<organism evidence="17">
    <name type="scientific">Eucalyptus grandis</name>
    <name type="common">Flooded gum</name>
    <dbReference type="NCBI Taxonomy" id="71139"/>
    <lineage>
        <taxon>Eukaryota</taxon>
        <taxon>Viridiplantae</taxon>
        <taxon>Streptophyta</taxon>
        <taxon>Embryophyta</taxon>
        <taxon>Tracheophyta</taxon>
        <taxon>Spermatophyta</taxon>
        <taxon>Magnoliopsida</taxon>
        <taxon>eudicotyledons</taxon>
        <taxon>Gunneridae</taxon>
        <taxon>Pentapetalae</taxon>
        <taxon>rosids</taxon>
        <taxon>malvids</taxon>
        <taxon>Myrtales</taxon>
        <taxon>Myrtaceae</taxon>
        <taxon>Myrtoideae</taxon>
        <taxon>Eucalypteae</taxon>
        <taxon>Eucalyptus</taxon>
    </lineage>
</organism>
<feature type="transmembrane region" description="Helical" evidence="13">
    <location>
        <begin position="280"/>
        <end position="298"/>
    </location>
</feature>
<dbReference type="STRING" id="71139.A0A059AWD0"/>
<dbReference type="PIRSF" id="PIRSF037471">
    <property type="entry name" value="UCP037471"/>
    <property type="match status" value="1"/>
</dbReference>
<feature type="transmembrane region" description="Helical" evidence="13">
    <location>
        <begin position="310"/>
        <end position="330"/>
    </location>
</feature>
<keyword evidence="8 13" id="KW-1133">Transmembrane helix</keyword>
<evidence type="ECO:0000313" key="17">
    <source>
        <dbReference type="EMBL" id="KCW57750.1"/>
    </source>
</evidence>
<feature type="signal peptide" evidence="14">
    <location>
        <begin position="1"/>
        <end position="24"/>
    </location>
</feature>
<dbReference type="PANTHER" id="PTHR23130:SF195">
    <property type="entry name" value="CYTOCHROME B561 AND DOMON DOMAIN-CONTAINING PROTEIN"/>
    <property type="match status" value="1"/>
</dbReference>
<dbReference type="PANTHER" id="PTHR23130">
    <property type="entry name" value="CYTOCHROME B561 AND DOMON DOMAIN-CONTAINING PROTEIN"/>
    <property type="match status" value="1"/>
</dbReference>
<keyword evidence="4 13" id="KW-0812">Transmembrane</keyword>
<evidence type="ECO:0000256" key="1">
    <source>
        <dbReference type="ARBA" id="ARBA00004141"/>
    </source>
</evidence>
<dbReference type="SMART" id="SM00665">
    <property type="entry name" value="B561"/>
    <property type="match status" value="1"/>
</dbReference>
<feature type="binding site" description="axial binding residue" evidence="12">
    <location>
        <position position="278"/>
    </location>
    <ligand>
        <name>heme b</name>
        <dbReference type="ChEBI" id="CHEBI:60344"/>
        <label>1</label>
    </ligand>
    <ligandPart>
        <name>Fe</name>
        <dbReference type="ChEBI" id="CHEBI:18248"/>
    </ligandPart>
</feature>
<evidence type="ECO:0000256" key="5">
    <source>
        <dbReference type="ARBA" id="ARBA00022723"/>
    </source>
</evidence>
<feature type="transmembrane region" description="Helical" evidence="13">
    <location>
        <begin position="345"/>
        <end position="368"/>
    </location>
</feature>
<dbReference type="InParanoid" id="A0A059AWD0"/>
<keyword evidence="9 11" id="KW-0472">Membrane</keyword>
<keyword evidence="2 11" id="KW-0813">Transport</keyword>
<keyword evidence="5 12" id="KW-0479">Metal-binding</keyword>
<feature type="chain" id="PRO_5001568161" description="Cytochrome b561 and DOMON domain-containing protein" evidence="14">
    <location>
        <begin position="25"/>
        <end position="394"/>
    </location>
</feature>
<dbReference type="PROSITE" id="PS50836">
    <property type="entry name" value="DOMON"/>
    <property type="match status" value="1"/>
</dbReference>
<evidence type="ECO:0000256" key="12">
    <source>
        <dbReference type="PIRSR" id="PIRSR037471-1"/>
    </source>
</evidence>
<dbReference type="Pfam" id="PF03188">
    <property type="entry name" value="Cytochrom_B561"/>
    <property type="match status" value="1"/>
</dbReference>
<gene>
    <name evidence="17" type="ORF">EUGRSUZ_H00499</name>
</gene>
<evidence type="ECO:0000256" key="7">
    <source>
        <dbReference type="ARBA" id="ARBA00022982"/>
    </source>
</evidence>
<evidence type="ECO:0000256" key="10">
    <source>
        <dbReference type="ARBA" id="ARBA00053871"/>
    </source>
</evidence>
<dbReference type="InterPro" id="IPR045265">
    <property type="entry name" value="AIR12_DOMON"/>
</dbReference>
<evidence type="ECO:0000259" key="15">
    <source>
        <dbReference type="PROSITE" id="PS50836"/>
    </source>
</evidence>
<dbReference type="EMBL" id="KK198760">
    <property type="protein sequence ID" value="KCW57750.1"/>
    <property type="molecule type" value="Genomic_DNA"/>
</dbReference>
<accession>A0A059AWD0</accession>
<dbReference type="CDD" id="cd08760">
    <property type="entry name" value="Cyt_b561_FRRS1_like"/>
    <property type="match status" value="1"/>
</dbReference>
<dbReference type="InterPro" id="IPR005018">
    <property type="entry name" value="DOMON_domain"/>
</dbReference>
<comment type="function">
    <text evidence="10">May act as a catecholamine-responsive trans-membrane electron transporter.</text>
</comment>
<keyword evidence="7 11" id="KW-0249">Electron transport</keyword>
<evidence type="ECO:0000256" key="2">
    <source>
        <dbReference type="ARBA" id="ARBA00022448"/>
    </source>
</evidence>
<feature type="domain" description="DOMON" evidence="15">
    <location>
        <begin position="47"/>
        <end position="160"/>
    </location>
</feature>
<keyword evidence="6 14" id="KW-0732">Signal</keyword>
<evidence type="ECO:0000259" key="16">
    <source>
        <dbReference type="PROSITE" id="PS50939"/>
    </source>
</evidence>
<dbReference type="GO" id="GO:0016020">
    <property type="term" value="C:membrane"/>
    <property type="evidence" value="ECO:0007669"/>
    <property type="project" value="UniProtKB-SubCell"/>
</dbReference>